<organism evidence="1">
    <name type="scientific">viral metagenome</name>
    <dbReference type="NCBI Taxonomy" id="1070528"/>
    <lineage>
        <taxon>unclassified sequences</taxon>
        <taxon>metagenomes</taxon>
        <taxon>organismal metagenomes</taxon>
    </lineage>
</organism>
<protein>
    <submittedName>
        <fullName evidence="1">Putative YadA domain-containing structural protein</fullName>
    </submittedName>
</protein>
<gene>
    <name evidence="1" type="ORF">TM448B03803_0006</name>
</gene>
<dbReference type="AlphaFoldDB" id="A0A6M3XY61"/>
<reference evidence="1" key="1">
    <citation type="submission" date="2020-03" db="EMBL/GenBank/DDBJ databases">
        <title>The deep terrestrial virosphere.</title>
        <authorList>
            <person name="Holmfeldt K."/>
            <person name="Nilsson E."/>
            <person name="Simone D."/>
            <person name="Lopez-Fernandez M."/>
            <person name="Wu X."/>
            <person name="de Brujin I."/>
            <person name="Lundin D."/>
            <person name="Andersson A."/>
            <person name="Bertilsson S."/>
            <person name="Dopson M."/>
        </authorList>
    </citation>
    <scope>NUCLEOTIDE SEQUENCE</scope>
    <source>
        <strain evidence="1">TM448B03803</strain>
    </source>
</reference>
<evidence type="ECO:0000313" key="1">
    <source>
        <dbReference type="EMBL" id="QJI02915.1"/>
    </source>
</evidence>
<accession>A0A6M3XY61</accession>
<name>A0A6M3XY61_9ZZZZ</name>
<sequence>MKRWILFILFLPVICNAQSINVAGSPPIGLAPSGGSSEWTLSGTGITPTTADVVSNPGSYTSTASTGVFQFGTQAAIGATYSPVTGGGRIGIGTTAPSEAAQISGTVLIGGDGVPGTSKYRLKFGTGGTVWMNETYADILSIGASSAEWYIGTTTGVKGITGNAASGAMLINETPSATNPGFGFQGDPDTGMGRSSADVLHMITGGATAMTYSYAAAGPSIGLGKNMSIILASGSGPFMGYSATALSPMPYSGTAGFYAADSGGGTVKMYAADDAGGTAALTPHANYEDWDLMAPETDNPYPFLQGPFQQRALGVEVVYDVERMAIAMAAFADGKPCPYPPGTKFVHWRKLPDDKQIDLKELKKKAWKNNWIKDNTTDEVIPTDEQSEAAAISGFTFSNPAGINLDWEAK</sequence>
<dbReference type="EMBL" id="MT145042">
    <property type="protein sequence ID" value="QJI02915.1"/>
    <property type="molecule type" value="Genomic_DNA"/>
</dbReference>
<proteinExistence type="predicted"/>